<dbReference type="Pfam" id="PF21259">
    <property type="entry name" value="Rgg_C"/>
    <property type="match status" value="1"/>
</dbReference>
<dbReference type="InterPro" id="IPR053163">
    <property type="entry name" value="HTH-type_regulator_Rgg"/>
</dbReference>
<dbReference type="Gene3D" id="1.25.40.10">
    <property type="entry name" value="Tetratricopeptide repeat domain"/>
    <property type="match status" value="1"/>
</dbReference>
<evidence type="ECO:0000259" key="1">
    <source>
        <dbReference type="PROSITE" id="PS50943"/>
    </source>
</evidence>
<dbReference type="PROSITE" id="PS50943">
    <property type="entry name" value="HTH_CROC1"/>
    <property type="match status" value="1"/>
</dbReference>
<dbReference type="SUPFAM" id="SSF47413">
    <property type="entry name" value="lambda repressor-like DNA-binding domains"/>
    <property type="match status" value="1"/>
</dbReference>
<name>A0A1I2V7P1_9BACL</name>
<dbReference type="RefSeq" id="WP_093674200.1">
    <property type="nucleotide sequence ID" value="NZ_FOOY01000024.1"/>
</dbReference>
<reference evidence="3" key="1">
    <citation type="submission" date="2016-10" db="EMBL/GenBank/DDBJ databases">
        <authorList>
            <person name="Varghese N."/>
            <person name="Submissions S."/>
        </authorList>
    </citation>
    <scope>NUCLEOTIDE SEQUENCE [LARGE SCALE GENOMIC DNA]</scope>
    <source>
        <strain evidence="3">ATCC 700379</strain>
    </source>
</reference>
<dbReference type="InterPro" id="IPR001387">
    <property type="entry name" value="Cro/C1-type_HTH"/>
</dbReference>
<proteinExistence type="predicted"/>
<dbReference type="InterPro" id="IPR011990">
    <property type="entry name" value="TPR-like_helical_dom_sf"/>
</dbReference>
<dbReference type="PANTHER" id="PTHR37038:SF13">
    <property type="entry name" value="HTH CRO_C1-TYPE DOMAIN-CONTAINING PROTEIN"/>
    <property type="match status" value="1"/>
</dbReference>
<dbReference type="GO" id="GO:0003677">
    <property type="term" value="F:DNA binding"/>
    <property type="evidence" value="ECO:0007669"/>
    <property type="project" value="InterPro"/>
</dbReference>
<evidence type="ECO:0000313" key="3">
    <source>
        <dbReference type="Proteomes" id="UP000198752"/>
    </source>
</evidence>
<dbReference type="AlphaFoldDB" id="A0A1I2V7P1"/>
<dbReference type="InterPro" id="IPR010057">
    <property type="entry name" value="Transcription_activator_Rgg_C"/>
</dbReference>
<sequence length="294" mass="34289">MKYQLGDVLKKVRQSKRYTQKYVAGDQMSRATYAKIEACDMQPTVGKFMHILKKLDISYEELTYIQNSYSLNGKDEIIHDFFKLTSSADIQRVDNLNKKCELYLKRSFDNVVQDIHYVCRALSSIHSEQAFEQALPYANKVWDRLAKLDNWYSVELKLINNIFFFFPLETGISIAERALKEIERFTYIIRNDELKSSYLLNLTIYLIKNQKYEKALLYANKSIEECMQIKRFEGLAAAYVRKGITSIKIEKSHQGLEIIKKGLSICKVLDLNSLFEALTQEVHELTSIDIDLKI</sequence>
<dbReference type="SUPFAM" id="SSF48452">
    <property type="entry name" value="TPR-like"/>
    <property type="match status" value="1"/>
</dbReference>
<dbReference type="STRING" id="269670.SAMN02982927_02918"/>
<dbReference type="InterPro" id="IPR010982">
    <property type="entry name" value="Lambda_DNA-bd_dom_sf"/>
</dbReference>
<accession>A0A1I2V7P1</accession>
<keyword evidence="3" id="KW-1185">Reference proteome</keyword>
<dbReference type="PANTHER" id="PTHR37038">
    <property type="entry name" value="TRANSCRIPTIONAL REGULATOR-RELATED"/>
    <property type="match status" value="1"/>
</dbReference>
<dbReference type="NCBIfam" id="TIGR01716">
    <property type="entry name" value="RGG_Cterm"/>
    <property type="match status" value="1"/>
</dbReference>
<dbReference type="Proteomes" id="UP000198752">
    <property type="component" value="Unassembled WGS sequence"/>
</dbReference>
<dbReference type="CDD" id="cd00093">
    <property type="entry name" value="HTH_XRE"/>
    <property type="match status" value="1"/>
</dbReference>
<dbReference type="OrthoDB" id="34624at2"/>
<organism evidence="2 3">
    <name type="scientific">Sporolactobacillus nakayamae</name>
    <dbReference type="NCBI Taxonomy" id="269670"/>
    <lineage>
        <taxon>Bacteria</taxon>
        <taxon>Bacillati</taxon>
        <taxon>Bacillota</taxon>
        <taxon>Bacilli</taxon>
        <taxon>Bacillales</taxon>
        <taxon>Sporolactobacillaceae</taxon>
        <taxon>Sporolactobacillus</taxon>
    </lineage>
</organism>
<evidence type="ECO:0000313" key="2">
    <source>
        <dbReference type="EMBL" id="SFG83396.1"/>
    </source>
</evidence>
<dbReference type="EMBL" id="FOOY01000024">
    <property type="protein sequence ID" value="SFG83396.1"/>
    <property type="molecule type" value="Genomic_DNA"/>
</dbReference>
<gene>
    <name evidence="2" type="ORF">SAMN02982927_02918</name>
</gene>
<feature type="domain" description="HTH cro/C1-type" evidence="1">
    <location>
        <begin position="9"/>
        <end position="62"/>
    </location>
</feature>
<protein>
    <submittedName>
        <fullName evidence="2">Transcriptional activator, Rgg/GadR/MutR family, C-terminal domain-containing protein</fullName>
    </submittedName>
</protein>